<sequence length="247" mass="26620">MKDISRRDFLAGIATLGLAGCSGKPDKTDSSTLKPKKGTLKNESSPQSSDIVVTMDPIYNYQVGQSGCGYITKIKNTSDQVAVDWGVDGIAKKADGTLCGTVSSTISSCCALLPGQEIWYFGAIDGIDELPVSLELTFRVNCFKKVTEKDTYEFTVLNERLEQIATNMYRFDVEIQNDSPYDYGMGTTLMGVLKDDMGNVVNGFAGGSDVLEAGCHTIISANSGLDLTGSPYASYEYSILKNVLEPC</sequence>
<dbReference type="Proteomes" id="UP000464211">
    <property type="component" value="Chromosome"/>
</dbReference>
<dbReference type="GeneID" id="92850469"/>
<protein>
    <submittedName>
        <fullName evidence="2">Uncharacterized protein</fullName>
    </submittedName>
</protein>
<dbReference type="PROSITE" id="PS51257">
    <property type="entry name" value="PROKAR_LIPOPROTEIN"/>
    <property type="match status" value="1"/>
</dbReference>
<dbReference type="RefSeq" id="WP_040359153.1">
    <property type="nucleotide sequence ID" value="NZ_AAVN02000004.1"/>
</dbReference>
<proteinExistence type="predicted"/>
<evidence type="ECO:0000256" key="1">
    <source>
        <dbReference type="SAM" id="MobiDB-lite"/>
    </source>
</evidence>
<dbReference type="EMBL" id="CP048433">
    <property type="protein sequence ID" value="QIA34264.1"/>
    <property type="molecule type" value="Genomic_DNA"/>
</dbReference>
<dbReference type="InterPro" id="IPR006311">
    <property type="entry name" value="TAT_signal"/>
</dbReference>
<name>A0A858B6X7_COLAA</name>
<feature type="region of interest" description="Disordered" evidence="1">
    <location>
        <begin position="23"/>
        <end position="47"/>
    </location>
</feature>
<organism evidence="2 3">
    <name type="scientific">Collinsella aerofaciens (strain ATCC 25986 / DSM 3979 / JCM 10188 / KCTC 3647 / NCTC 11838 / VPI 1003)</name>
    <dbReference type="NCBI Taxonomy" id="411903"/>
    <lineage>
        <taxon>Bacteria</taxon>
        <taxon>Bacillati</taxon>
        <taxon>Actinomycetota</taxon>
        <taxon>Coriobacteriia</taxon>
        <taxon>Coriobacteriales</taxon>
        <taxon>Coriobacteriaceae</taxon>
        <taxon>Collinsella</taxon>
    </lineage>
</organism>
<accession>A0A858B6X7</accession>
<dbReference type="AlphaFoldDB" id="A0A858B6X7"/>
<gene>
    <name evidence="2" type="ORF">GXM19_08555</name>
</gene>
<evidence type="ECO:0000313" key="2">
    <source>
        <dbReference type="EMBL" id="QIA34264.1"/>
    </source>
</evidence>
<dbReference type="PROSITE" id="PS51318">
    <property type="entry name" value="TAT"/>
    <property type="match status" value="1"/>
</dbReference>
<evidence type="ECO:0000313" key="3">
    <source>
        <dbReference type="Proteomes" id="UP000464211"/>
    </source>
</evidence>
<reference evidence="2 3" key="1">
    <citation type="submission" date="2020-01" db="EMBL/GenBank/DDBJ databases">
        <title>Complete genome sequence of Collinsella aerofaciens JCM 10188(T).</title>
        <authorList>
            <person name="Tourlousse D.M."/>
            <person name="Sakamoto M."/>
            <person name="Miura T."/>
            <person name="Narita K."/>
            <person name="Ohashi A."/>
            <person name="Uchino Y."/>
            <person name="Yamazoe A."/>
            <person name="Kameyama K."/>
            <person name="Terauchi J."/>
            <person name="Ohkuma M."/>
            <person name="Kawasaki H."/>
            <person name="Sekiguchi Y."/>
        </authorList>
    </citation>
    <scope>NUCLEOTIDE SEQUENCE [LARGE SCALE GENOMIC DNA]</scope>
    <source>
        <strain evidence="2 3">JCM 10188</strain>
    </source>
</reference>